<organism evidence="2 3">
    <name type="scientific">Faecalicatena contorta</name>
    <dbReference type="NCBI Taxonomy" id="39482"/>
    <lineage>
        <taxon>Bacteria</taxon>
        <taxon>Bacillati</taxon>
        <taxon>Bacillota</taxon>
        <taxon>Clostridia</taxon>
        <taxon>Lachnospirales</taxon>
        <taxon>Lachnospiraceae</taxon>
        <taxon>Faecalicatena</taxon>
    </lineage>
</organism>
<gene>
    <name evidence="2" type="ORF">ERS852491_02918</name>
</gene>
<dbReference type="Proteomes" id="UP000095544">
    <property type="component" value="Unassembled WGS sequence"/>
</dbReference>
<feature type="transmembrane region" description="Helical" evidence="1">
    <location>
        <begin position="388"/>
        <end position="411"/>
    </location>
</feature>
<reference evidence="2 3" key="1">
    <citation type="submission" date="2015-09" db="EMBL/GenBank/DDBJ databases">
        <authorList>
            <consortium name="Pathogen Informatics"/>
        </authorList>
    </citation>
    <scope>NUCLEOTIDE SEQUENCE [LARGE SCALE GENOMIC DNA]</scope>
    <source>
        <strain evidence="2 3">2789STDY5834876</strain>
    </source>
</reference>
<accession>A0A174GWQ1</accession>
<dbReference type="STRING" id="39482.ERS852491_02918"/>
<protein>
    <submittedName>
        <fullName evidence="2">Uncharacterized protein</fullName>
    </submittedName>
</protein>
<dbReference type="AlphaFoldDB" id="A0A174GWQ1"/>
<evidence type="ECO:0000313" key="3">
    <source>
        <dbReference type="Proteomes" id="UP000095544"/>
    </source>
</evidence>
<evidence type="ECO:0000313" key="2">
    <source>
        <dbReference type="EMBL" id="CUO67024.1"/>
    </source>
</evidence>
<evidence type="ECO:0000256" key="1">
    <source>
        <dbReference type="SAM" id="Phobius"/>
    </source>
</evidence>
<sequence length="436" mass="48876">MKEKLIKGFLALAALLTFSGMECKAEIAGDDAFSNLAWEQVFEENLIGSVGVVQSICATDDYIICIENTGENQDPDVVSAYYKNKVDKDGNPVEQYSLAKRVNDMNWEHGNGMAYNPGKNEIYVALYTNIDPENRGCLYVMDPDTLGYKGKIKISDNYNILGIDYKEDTDQYIIQTNVDDGYSFKILNSEFQVVDELGSFPESAKGYNFQDLAVCGDYIFNFPLTLDWGTGDFLHVYSISRRTMVTAPQLDFRFDNITHDEPESLCEIEPGVFLAAVNVTNTAGERKIRFYKTEMPYYFQVTVKGENGTVSESGKVLRGESFPVTYQAEEGYELSSLLVNGVEEDIAKYQDGYSLTDIREDCEIQVSFTKIQPAAVPKENSGGTHIRIPAPAAAGSAAGACMVIGFVFFLFHIRMERKRKLSYARELRRQIILDMA</sequence>
<keyword evidence="1" id="KW-0472">Membrane</keyword>
<dbReference type="RefSeq" id="WP_055153855.1">
    <property type="nucleotide sequence ID" value="NZ_CYZU01000027.1"/>
</dbReference>
<dbReference type="OrthoDB" id="2066762at2"/>
<keyword evidence="1" id="KW-1133">Transmembrane helix</keyword>
<name>A0A174GWQ1_9FIRM</name>
<keyword evidence="1" id="KW-0812">Transmembrane</keyword>
<proteinExistence type="predicted"/>
<dbReference type="EMBL" id="CYZU01000027">
    <property type="protein sequence ID" value="CUO67024.1"/>
    <property type="molecule type" value="Genomic_DNA"/>
</dbReference>